<organism evidence="8 9">
    <name type="scientific">Acanthaster planci</name>
    <name type="common">Crown-of-thorns starfish</name>
    <dbReference type="NCBI Taxonomy" id="133434"/>
    <lineage>
        <taxon>Eukaryota</taxon>
        <taxon>Metazoa</taxon>
        <taxon>Echinodermata</taxon>
        <taxon>Eleutherozoa</taxon>
        <taxon>Asterozoa</taxon>
        <taxon>Asteroidea</taxon>
        <taxon>Valvatacea</taxon>
        <taxon>Valvatida</taxon>
        <taxon>Acanthasteridae</taxon>
        <taxon>Acanthaster</taxon>
    </lineage>
</organism>
<evidence type="ECO:0000256" key="7">
    <source>
        <dbReference type="SAM" id="Phobius"/>
    </source>
</evidence>
<keyword evidence="4 7" id="KW-1133">Transmembrane helix</keyword>
<evidence type="ECO:0000256" key="2">
    <source>
        <dbReference type="ARBA" id="ARBA00009172"/>
    </source>
</evidence>
<keyword evidence="3 7" id="KW-0812">Transmembrane</keyword>
<feature type="transmembrane region" description="Helical" evidence="7">
    <location>
        <begin position="418"/>
        <end position="444"/>
    </location>
</feature>
<feature type="region of interest" description="Disordered" evidence="6">
    <location>
        <begin position="30"/>
        <end position="57"/>
    </location>
</feature>
<feature type="transmembrane region" description="Helical" evidence="7">
    <location>
        <begin position="138"/>
        <end position="156"/>
    </location>
</feature>
<dbReference type="SUPFAM" id="SSF103473">
    <property type="entry name" value="MFS general substrate transporter"/>
    <property type="match status" value="1"/>
</dbReference>
<dbReference type="InterPro" id="IPR010291">
    <property type="entry name" value="Ion_channel_UNC-93"/>
</dbReference>
<reference evidence="9" key="1">
    <citation type="submission" date="2025-08" db="UniProtKB">
        <authorList>
            <consortium name="RefSeq"/>
        </authorList>
    </citation>
    <scope>IDENTIFICATION</scope>
</reference>
<feature type="transmembrane region" description="Helical" evidence="7">
    <location>
        <begin position="312"/>
        <end position="333"/>
    </location>
</feature>
<dbReference type="OrthoDB" id="78663at2759"/>
<feature type="transmembrane region" description="Helical" evidence="7">
    <location>
        <begin position="353"/>
        <end position="374"/>
    </location>
</feature>
<dbReference type="Proteomes" id="UP000694845">
    <property type="component" value="Unplaced"/>
</dbReference>
<accession>A0A8B7YYF0</accession>
<dbReference type="Pfam" id="PF05978">
    <property type="entry name" value="UNC-93"/>
    <property type="match status" value="1"/>
</dbReference>
<feature type="transmembrane region" description="Helical" evidence="7">
    <location>
        <begin position="162"/>
        <end position="185"/>
    </location>
</feature>
<keyword evidence="5 7" id="KW-0472">Membrane</keyword>
<feature type="transmembrane region" description="Helical" evidence="7">
    <location>
        <begin position="456"/>
        <end position="474"/>
    </location>
</feature>
<sequence>MCSTYILIDCCDFPFQLSCTRETDHSQVKAMDTESEPLVPTTNNPAEPMVKGSTSSVSGSQSVDQLLHIPATASNHKKNLIVLSLAFLFNFTAYSALQNLQSSLHATAGVASLAVIYGGIIISSLFAPALIRAIGTKWAIAVCIFCYTLFTIANYYPREYTLIPAGLILGLAGAPLWISQGTYLTTTAISYADIKNKVPENVINQFNGIFFFFFQGSQITGNLVASLVLYPSSNMSTFNNVSLCGKHSCGFSNESDDEYNGSHIVHGTIVTLISVYLACGLLSCLLVGLFLSKLHAANAGIIQSLQSNILATLRLLLNPYILMLLPLFIYSGMEQAFVFGDFTKAFITCTNGIHYVGFVMMVFGISDAICSFLLGRLEKYSGRITIFTAGGLTHMTIILMLMFVWTPESNGPQLWDRFVLAAFWGFGDAVWQTQISSILGVIFPENQEPAFSNFRLFQAVGFCIYFGLSTAAIICVSHKLITIAAVLFIGLLLYYTVEWKIRQAILY</sequence>
<dbReference type="RefSeq" id="XP_022096276.1">
    <property type="nucleotide sequence ID" value="XM_022240584.1"/>
</dbReference>
<name>A0A8B7YYF0_ACAPL</name>
<feature type="transmembrane region" description="Helical" evidence="7">
    <location>
        <begin position="80"/>
        <end position="97"/>
    </location>
</feature>
<dbReference type="InterPro" id="IPR036259">
    <property type="entry name" value="MFS_trans_sf"/>
</dbReference>
<comment type="subcellular location">
    <subcellularLocation>
        <location evidence="1">Membrane</location>
        <topology evidence="1">Multi-pass membrane protein</topology>
    </subcellularLocation>
</comment>
<evidence type="ECO:0000256" key="3">
    <source>
        <dbReference type="ARBA" id="ARBA00022692"/>
    </source>
</evidence>
<protein>
    <submittedName>
        <fullName evidence="9">Protein unc-93 homolog A-like isoform X1</fullName>
    </submittedName>
</protein>
<dbReference type="PANTHER" id="PTHR19444">
    <property type="entry name" value="UNC-93 RELATED"/>
    <property type="match status" value="1"/>
</dbReference>
<dbReference type="GeneID" id="110982279"/>
<feature type="transmembrane region" description="Helical" evidence="7">
    <location>
        <begin position="480"/>
        <end position="497"/>
    </location>
</feature>
<dbReference type="InterPro" id="IPR051951">
    <property type="entry name" value="UNC-93_regulatory"/>
</dbReference>
<evidence type="ECO:0000313" key="9">
    <source>
        <dbReference type="RefSeq" id="XP_022096276.1"/>
    </source>
</evidence>
<feature type="transmembrane region" description="Helical" evidence="7">
    <location>
        <begin position="386"/>
        <end position="406"/>
    </location>
</feature>
<feature type="transmembrane region" description="Helical" evidence="7">
    <location>
        <begin position="206"/>
        <end position="230"/>
    </location>
</feature>
<gene>
    <name evidence="9" type="primary">LOC110982279</name>
</gene>
<proteinExistence type="inferred from homology"/>
<evidence type="ECO:0000313" key="8">
    <source>
        <dbReference type="Proteomes" id="UP000694845"/>
    </source>
</evidence>
<evidence type="ECO:0000256" key="5">
    <source>
        <dbReference type="ARBA" id="ARBA00023136"/>
    </source>
</evidence>
<dbReference type="Gene3D" id="1.20.1250.20">
    <property type="entry name" value="MFS general substrate transporter like domains"/>
    <property type="match status" value="1"/>
</dbReference>
<dbReference type="PANTHER" id="PTHR19444:SF13">
    <property type="entry name" value="PROTEIN UNC-93 HOMOLOG A"/>
    <property type="match status" value="1"/>
</dbReference>
<dbReference type="KEGG" id="aplc:110982279"/>
<dbReference type="GO" id="GO:0016020">
    <property type="term" value="C:membrane"/>
    <property type="evidence" value="ECO:0007669"/>
    <property type="project" value="UniProtKB-SubCell"/>
</dbReference>
<evidence type="ECO:0000256" key="6">
    <source>
        <dbReference type="SAM" id="MobiDB-lite"/>
    </source>
</evidence>
<feature type="transmembrane region" description="Helical" evidence="7">
    <location>
        <begin position="264"/>
        <end position="291"/>
    </location>
</feature>
<comment type="similarity">
    <text evidence="2">Belongs to the unc-93 family.</text>
</comment>
<keyword evidence="8" id="KW-1185">Reference proteome</keyword>
<evidence type="ECO:0000256" key="1">
    <source>
        <dbReference type="ARBA" id="ARBA00004141"/>
    </source>
</evidence>
<feature type="transmembrane region" description="Helical" evidence="7">
    <location>
        <begin position="109"/>
        <end position="131"/>
    </location>
</feature>
<dbReference type="AlphaFoldDB" id="A0A8B7YYF0"/>
<evidence type="ECO:0000256" key="4">
    <source>
        <dbReference type="ARBA" id="ARBA00022989"/>
    </source>
</evidence>